<organism evidence="2 3">
    <name type="scientific">Lacipirellula parvula</name>
    <dbReference type="NCBI Taxonomy" id="2650471"/>
    <lineage>
        <taxon>Bacteria</taxon>
        <taxon>Pseudomonadati</taxon>
        <taxon>Planctomycetota</taxon>
        <taxon>Planctomycetia</taxon>
        <taxon>Pirellulales</taxon>
        <taxon>Lacipirellulaceae</taxon>
        <taxon>Lacipirellula</taxon>
    </lineage>
</organism>
<dbReference type="AlphaFoldDB" id="A0A5K7X8P3"/>
<feature type="compositionally biased region" description="Low complexity" evidence="1">
    <location>
        <begin position="131"/>
        <end position="146"/>
    </location>
</feature>
<name>A0A5K7X8P3_9BACT</name>
<dbReference type="KEGG" id="lpav:PLANPX_0278"/>
<dbReference type="Proteomes" id="UP000326837">
    <property type="component" value="Chromosome"/>
</dbReference>
<evidence type="ECO:0000313" key="3">
    <source>
        <dbReference type="Proteomes" id="UP000326837"/>
    </source>
</evidence>
<sequence length="252" mass="26148">MKGDCSLERRSAFGENHGTAAWRRPRTLFCSRLGGHQFLRSVRMATFTESVEALKHQYTDKYVVVDPGRPELARFQHYVGQVKTVNMSGRALVEFLDYHLNIGWFDIDLSALTVVDKPTAESKAQAETKRAAAAPAAKPAAADAGGKKLSPLEMARQQGAQKPAGAAPAAKPAGGAKASVADILAAARAGAKPAAAAAPVEAAAPAPPKAAAPKPAAAPASAAGGIVRIDKSGMSVDQMLAYCREHDAGRAG</sequence>
<proteinExistence type="predicted"/>
<feature type="region of interest" description="Disordered" evidence="1">
    <location>
        <begin position="126"/>
        <end position="146"/>
    </location>
</feature>
<accession>A0A5K7X8P3</accession>
<keyword evidence="3" id="KW-1185">Reference proteome</keyword>
<dbReference type="EMBL" id="AP021861">
    <property type="protein sequence ID" value="BBO30666.1"/>
    <property type="molecule type" value="Genomic_DNA"/>
</dbReference>
<evidence type="ECO:0000313" key="2">
    <source>
        <dbReference type="EMBL" id="BBO30666.1"/>
    </source>
</evidence>
<reference evidence="3" key="1">
    <citation type="submission" date="2019-10" db="EMBL/GenBank/DDBJ databases">
        <title>Lacipirellula parvula gen. nov., sp. nov., representing a lineage of planctomycetes widespread in freshwater anoxic habitats, and description of the family Lacipirellulaceae.</title>
        <authorList>
            <person name="Dedysh S.N."/>
            <person name="Kulichevskaya I.S."/>
            <person name="Beletsky A.V."/>
            <person name="Rakitin A.L."/>
            <person name="Mardanov A.V."/>
            <person name="Ivanova A.A."/>
            <person name="Saltykova V.X."/>
            <person name="Rijpstra W.I.C."/>
            <person name="Sinninghe Damste J.S."/>
            <person name="Ravin N.V."/>
        </authorList>
    </citation>
    <scope>NUCLEOTIDE SEQUENCE [LARGE SCALE GENOMIC DNA]</scope>
    <source>
        <strain evidence="3">PX69</strain>
    </source>
</reference>
<gene>
    <name evidence="2" type="ORF">PLANPX_0278</name>
</gene>
<protein>
    <submittedName>
        <fullName evidence="2">Uncharacterized protein</fullName>
    </submittedName>
</protein>
<evidence type="ECO:0000256" key="1">
    <source>
        <dbReference type="SAM" id="MobiDB-lite"/>
    </source>
</evidence>